<dbReference type="InterPro" id="IPR056924">
    <property type="entry name" value="SH3_Tf2-1"/>
</dbReference>
<evidence type="ECO:0000313" key="3">
    <source>
        <dbReference type="Proteomes" id="UP001151760"/>
    </source>
</evidence>
<dbReference type="Pfam" id="PF24626">
    <property type="entry name" value="SH3_Tf2-1"/>
    <property type="match status" value="1"/>
</dbReference>
<keyword evidence="3" id="KW-1185">Reference proteome</keyword>
<gene>
    <name evidence="2" type="ORF">Tco_0839410</name>
</gene>
<dbReference type="EMBL" id="BQNB010012547">
    <property type="protein sequence ID" value="GJT04948.1"/>
    <property type="molecule type" value="Genomic_DNA"/>
</dbReference>
<dbReference type="Proteomes" id="UP001151760">
    <property type="component" value="Unassembled WGS sequence"/>
</dbReference>
<organism evidence="2 3">
    <name type="scientific">Tanacetum coccineum</name>
    <dbReference type="NCBI Taxonomy" id="301880"/>
    <lineage>
        <taxon>Eukaryota</taxon>
        <taxon>Viridiplantae</taxon>
        <taxon>Streptophyta</taxon>
        <taxon>Embryophyta</taxon>
        <taxon>Tracheophyta</taxon>
        <taxon>Spermatophyta</taxon>
        <taxon>Magnoliopsida</taxon>
        <taxon>eudicotyledons</taxon>
        <taxon>Gunneridae</taxon>
        <taxon>Pentapetalae</taxon>
        <taxon>asterids</taxon>
        <taxon>campanulids</taxon>
        <taxon>Asterales</taxon>
        <taxon>Asteraceae</taxon>
        <taxon>Asteroideae</taxon>
        <taxon>Anthemideae</taxon>
        <taxon>Anthemidinae</taxon>
        <taxon>Tanacetum</taxon>
    </lineage>
</organism>
<evidence type="ECO:0000259" key="1">
    <source>
        <dbReference type="Pfam" id="PF24626"/>
    </source>
</evidence>
<sequence length="182" mass="20466">MGFDYEVVYKKGSENEAVDALSRVENDSELLQLFVSTVSTKLMQKVKDNWVEDYTLNSILISLQTGLPTKKHYTLVNDQLLRKDKIVVGIYKDLIEGKIGEVAYKLLLPAQAQVHNVFHMSQLKKFRGEVTYDMQVTALPMCDVQGRIEVHDVSLCVGLVYKCNDCLIVVDISFLDLGGTSS</sequence>
<comment type="caution">
    <text evidence="2">The sequence shown here is derived from an EMBL/GenBank/DDBJ whole genome shotgun (WGS) entry which is preliminary data.</text>
</comment>
<accession>A0ABQ5AUI3</accession>
<name>A0ABQ5AUI3_9ASTR</name>
<reference evidence="2" key="1">
    <citation type="journal article" date="2022" name="Int. J. Mol. Sci.">
        <title>Draft Genome of Tanacetum Coccineum: Genomic Comparison of Closely Related Tanacetum-Family Plants.</title>
        <authorList>
            <person name="Yamashiro T."/>
            <person name="Shiraishi A."/>
            <person name="Nakayama K."/>
            <person name="Satake H."/>
        </authorList>
    </citation>
    <scope>NUCLEOTIDE SEQUENCE</scope>
</reference>
<protein>
    <recommendedName>
        <fullName evidence="1">Tf2-1-like SH3-like domain-containing protein</fullName>
    </recommendedName>
</protein>
<reference evidence="2" key="2">
    <citation type="submission" date="2022-01" db="EMBL/GenBank/DDBJ databases">
        <authorList>
            <person name="Yamashiro T."/>
            <person name="Shiraishi A."/>
            <person name="Satake H."/>
            <person name="Nakayama K."/>
        </authorList>
    </citation>
    <scope>NUCLEOTIDE SEQUENCE</scope>
</reference>
<evidence type="ECO:0000313" key="2">
    <source>
        <dbReference type="EMBL" id="GJT04948.1"/>
    </source>
</evidence>
<feature type="domain" description="Tf2-1-like SH3-like" evidence="1">
    <location>
        <begin position="97"/>
        <end position="127"/>
    </location>
</feature>
<proteinExistence type="predicted"/>